<keyword evidence="2" id="KW-1185">Reference proteome</keyword>
<dbReference type="Proteomes" id="UP001596174">
    <property type="component" value="Unassembled WGS sequence"/>
</dbReference>
<accession>A0ABW1G7B7</accession>
<sequence length="112" mass="11955">MVKPMVDTSCPSSGKISVGDTCTVLTNGTLYDHNGGGNLGTYVWITYGKSGGSTLSLKLGYEHSGTNTWGAWQTMSAGNQYSSYWYPATCGSTIGLMYQDSSHMWQTPMAGC</sequence>
<proteinExistence type="predicted"/>
<protein>
    <submittedName>
        <fullName evidence="1">Uncharacterized protein</fullName>
    </submittedName>
</protein>
<evidence type="ECO:0000313" key="2">
    <source>
        <dbReference type="Proteomes" id="UP001596174"/>
    </source>
</evidence>
<dbReference type="RefSeq" id="WP_380588208.1">
    <property type="nucleotide sequence ID" value="NZ_JBHSQJ010000126.1"/>
</dbReference>
<dbReference type="EMBL" id="JBHSQJ010000126">
    <property type="protein sequence ID" value="MFC5910650.1"/>
    <property type="molecule type" value="Genomic_DNA"/>
</dbReference>
<gene>
    <name evidence="1" type="ORF">ACFP3V_25995</name>
</gene>
<evidence type="ECO:0000313" key="1">
    <source>
        <dbReference type="EMBL" id="MFC5910650.1"/>
    </source>
</evidence>
<name>A0ABW1G7B7_9ACTN</name>
<reference evidence="2" key="1">
    <citation type="journal article" date="2019" name="Int. J. Syst. Evol. Microbiol.">
        <title>The Global Catalogue of Microorganisms (GCM) 10K type strain sequencing project: providing services to taxonomists for standard genome sequencing and annotation.</title>
        <authorList>
            <consortium name="The Broad Institute Genomics Platform"/>
            <consortium name="The Broad Institute Genome Sequencing Center for Infectious Disease"/>
            <person name="Wu L."/>
            <person name="Ma J."/>
        </authorList>
    </citation>
    <scope>NUCLEOTIDE SEQUENCE [LARGE SCALE GENOMIC DNA]</scope>
    <source>
        <strain evidence="2">JCM 4816</strain>
    </source>
</reference>
<organism evidence="1 2">
    <name type="scientific">Streptacidiphilus monticola</name>
    <dbReference type="NCBI Taxonomy" id="2161674"/>
    <lineage>
        <taxon>Bacteria</taxon>
        <taxon>Bacillati</taxon>
        <taxon>Actinomycetota</taxon>
        <taxon>Actinomycetes</taxon>
        <taxon>Kitasatosporales</taxon>
        <taxon>Streptomycetaceae</taxon>
        <taxon>Streptacidiphilus</taxon>
    </lineage>
</organism>
<comment type="caution">
    <text evidence="1">The sequence shown here is derived from an EMBL/GenBank/DDBJ whole genome shotgun (WGS) entry which is preliminary data.</text>
</comment>